<proteinExistence type="predicted"/>
<protein>
    <submittedName>
        <fullName evidence="1">Uncharacterized protein</fullName>
    </submittedName>
</protein>
<comment type="caution">
    <text evidence="1">The sequence shown here is derived from an EMBL/GenBank/DDBJ whole genome shotgun (WGS) entry which is preliminary data.</text>
</comment>
<accession>A0ABR3EJG5</accession>
<feature type="non-terminal residue" evidence="1">
    <location>
        <position position="175"/>
    </location>
</feature>
<organism evidence="1 2">
    <name type="scientific">Marasmius crinis-equi</name>
    <dbReference type="NCBI Taxonomy" id="585013"/>
    <lineage>
        <taxon>Eukaryota</taxon>
        <taxon>Fungi</taxon>
        <taxon>Dikarya</taxon>
        <taxon>Basidiomycota</taxon>
        <taxon>Agaricomycotina</taxon>
        <taxon>Agaricomycetes</taxon>
        <taxon>Agaricomycetidae</taxon>
        <taxon>Agaricales</taxon>
        <taxon>Marasmiineae</taxon>
        <taxon>Marasmiaceae</taxon>
        <taxon>Marasmius</taxon>
    </lineage>
</organism>
<reference evidence="1 2" key="1">
    <citation type="submission" date="2024-02" db="EMBL/GenBank/DDBJ databases">
        <title>A draft genome for the cacao thread blight pathogen Marasmius crinis-equi.</title>
        <authorList>
            <person name="Cohen S.P."/>
            <person name="Baruah I.K."/>
            <person name="Amoako-Attah I."/>
            <person name="Bukari Y."/>
            <person name="Meinhardt L.W."/>
            <person name="Bailey B.A."/>
        </authorList>
    </citation>
    <scope>NUCLEOTIDE SEQUENCE [LARGE SCALE GENOMIC DNA]</scope>
    <source>
        <strain evidence="1 2">GH-76</strain>
    </source>
</reference>
<gene>
    <name evidence="1" type="ORF">V5O48_019054</name>
</gene>
<name>A0ABR3EJG5_9AGAR</name>
<keyword evidence="2" id="KW-1185">Reference proteome</keyword>
<evidence type="ECO:0000313" key="1">
    <source>
        <dbReference type="EMBL" id="KAL0563024.1"/>
    </source>
</evidence>
<dbReference type="Proteomes" id="UP001465976">
    <property type="component" value="Unassembled WGS sequence"/>
</dbReference>
<dbReference type="EMBL" id="JBAHYK010004054">
    <property type="protein sequence ID" value="KAL0563024.1"/>
    <property type="molecule type" value="Genomic_DNA"/>
</dbReference>
<sequence length="175" mass="20001">MLALNSIFFHMVMDERYRDLSLFQMEGNMGLVDFLVHYSSPFITQRVRTLRLRPYFIRQLLEAREAGLVEDDLYNETIYRLEALLGSFTQLRECHIAWYNSDISCGGGTENLLRKALTASTRLRKLSLVLSLPKLGALLAPDTTGLELDLEELEISILPPEDDVVGNQNLSMFEL</sequence>
<evidence type="ECO:0000313" key="2">
    <source>
        <dbReference type="Proteomes" id="UP001465976"/>
    </source>
</evidence>